<proteinExistence type="predicted"/>
<sequence>MAENTPVVEVGHPPKALVGILNRVLSFLVRTPLRGPVSRGVLVVRFTGRRSGRRYEVFVSPHLIDGGLTVLTNARWRLNFRGGRPAEWLYQGRTTSGRGILVEEPQAVGELYHERIRELGVKMAGRRTPVKVNVQRVPTVEELAELARTQHLSAVRFS</sequence>
<reference evidence="1 2" key="1">
    <citation type="submission" date="2020-04" db="EMBL/GenBank/DDBJ databases">
        <title>Novel species.</title>
        <authorList>
            <person name="Teo W.F.A."/>
            <person name="Lipun K."/>
            <person name="Srisuk N."/>
            <person name="Duangmal K."/>
        </authorList>
    </citation>
    <scope>NUCLEOTIDE SEQUENCE [LARGE SCALE GENOMIC DNA]</scope>
    <source>
        <strain evidence="1 2">K13G38</strain>
    </source>
</reference>
<organism evidence="1 2">
    <name type="scientific">Amycolatopsis acididurans</name>
    <dbReference type="NCBI Taxonomy" id="2724524"/>
    <lineage>
        <taxon>Bacteria</taxon>
        <taxon>Bacillati</taxon>
        <taxon>Actinomycetota</taxon>
        <taxon>Actinomycetes</taxon>
        <taxon>Pseudonocardiales</taxon>
        <taxon>Pseudonocardiaceae</taxon>
        <taxon>Amycolatopsis</taxon>
    </lineage>
</organism>
<dbReference type="InterPro" id="IPR016791">
    <property type="entry name" value="Polyketide_synth_GrhN/RubW_prd"/>
</dbReference>
<gene>
    <name evidence="1" type="ORF">HFP15_38145</name>
</gene>
<evidence type="ECO:0000313" key="1">
    <source>
        <dbReference type="EMBL" id="NKQ58682.1"/>
    </source>
</evidence>
<keyword evidence="2" id="KW-1185">Reference proteome</keyword>
<evidence type="ECO:0000313" key="2">
    <source>
        <dbReference type="Proteomes" id="UP000715441"/>
    </source>
</evidence>
<evidence type="ECO:0008006" key="3">
    <source>
        <dbReference type="Google" id="ProtNLM"/>
    </source>
</evidence>
<comment type="caution">
    <text evidence="1">The sequence shown here is derived from an EMBL/GenBank/DDBJ whole genome shotgun (WGS) entry which is preliminary data.</text>
</comment>
<dbReference type="Proteomes" id="UP000715441">
    <property type="component" value="Unassembled WGS sequence"/>
</dbReference>
<protein>
    <recommendedName>
        <fullName evidence="3">DUF385 domain-containing protein</fullName>
    </recommendedName>
</protein>
<dbReference type="RefSeq" id="WP_168522753.1">
    <property type="nucleotide sequence ID" value="NZ_JAAXLS010000063.1"/>
</dbReference>
<dbReference type="PIRSF" id="PIRSF021513">
    <property type="entry name" value="GrhN_RubW_prd"/>
    <property type="match status" value="1"/>
</dbReference>
<dbReference type="EMBL" id="JAAXLS010000063">
    <property type="protein sequence ID" value="NKQ58682.1"/>
    <property type="molecule type" value="Genomic_DNA"/>
</dbReference>
<accession>A0ABX1JFV8</accession>
<name>A0ABX1JFV8_9PSEU</name>